<dbReference type="HOGENOM" id="CLU_000650_2_2_6"/>
<evidence type="ECO:0000259" key="11">
    <source>
        <dbReference type="PROSITE" id="PS50109"/>
    </source>
</evidence>
<dbReference type="SUPFAM" id="SSF55874">
    <property type="entry name" value="ATPase domain of HSP90 chaperone/DNA topoisomerase II/histidine kinase"/>
    <property type="match status" value="1"/>
</dbReference>
<dbReference type="FunFam" id="3.30.565.10:FF:000016">
    <property type="entry name" value="Chemotaxis protein CheA, putative"/>
    <property type="match status" value="1"/>
</dbReference>
<keyword evidence="7" id="KW-0902">Two-component regulatory system</keyword>
<feature type="modified residue" description="4-aspartylphosphate" evidence="10">
    <location>
        <position position="858"/>
    </location>
</feature>
<evidence type="ECO:0000313" key="16">
    <source>
        <dbReference type="Proteomes" id="UP000031623"/>
    </source>
</evidence>
<evidence type="ECO:0000259" key="12">
    <source>
        <dbReference type="PROSITE" id="PS50110"/>
    </source>
</evidence>
<dbReference type="GO" id="GO:0006935">
    <property type="term" value="P:chemotaxis"/>
    <property type="evidence" value="ECO:0007669"/>
    <property type="project" value="InterPro"/>
</dbReference>
<dbReference type="Gene3D" id="1.10.287.560">
    <property type="entry name" value="Histidine kinase CheA-like, homodimeric domain"/>
    <property type="match status" value="1"/>
</dbReference>
<dbReference type="InterPro" id="IPR001789">
    <property type="entry name" value="Sig_transdc_resp-reg_receiver"/>
</dbReference>
<gene>
    <name evidence="15" type="ORF">THII_1928</name>
</gene>
<comment type="function">
    <text evidence="8">Involved in the transmission of sensory signals from the chemoreceptors to the flagellar motors. CheA is autophosphorylated; it can transfer its phosphate group to either CheB or CheY.</text>
</comment>
<evidence type="ECO:0000256" key="8">
    <source>
        <dbReference type="ARBA" id="ARBA00035100"/>
    </source>
</evidence>
<dbReference type="SMART" id="SM00448">
    <property type="entry name" value="REC"/>
    <property type="match status" value="1"/>
</dbReference>
<dbReference type="PROSITE" id="PS50851">
    <property type="entry name" value="CHEW"/>
    <property type="match status" value="1"/>
</dbReference>
<dbReference type="KEGG" id="tig:THII_1928"/>
<evidence type="ECO:0000259" key="13">
    <source>
        <dbReference type="PROSITE" id="PS50851"/>
    </source>
</evidence>
<dbReference type="CDD" id="cd00088">
    <property type="entry name" value="HPT"/>
    <property type="match status" value="1"/>
</dbReference>
<dbReference type="PROSITE" id="PS50894">
    <property type="entry name" value="HPT"/>
    <property type="match status" value="2"/>
</dbReference>
<keyword evidence="16" id="KW-1185">Reference proteome</keyword>
<keyword evidence="6" id="KW-0418">Kinase</keyword>
<dbReference type="InterPro" id="IPR011006">
    <property type="entry name" value="CheY-like_superfamily"/>
</dbReference>
<dbReference type="Proteomes" id="UP000031623">
    <property type="component" value="Chromosome"/>
</dbReference>
<evidence type="ECO:0000256" key="5">
    <source>
        <dbReference type="ARBA" id="ARBA00022679"/>
    </source>
</evidence>
<dbReference type="InterPro" id="IPR037006">
    <property type="entry name" value="CheA-like_homodim_sf"/>
</dbReference>
<feature type="domain" description="Histidine kinase" evidence="11">
    <location>
        <begin position="512"/>
        <end position="650"/>
    </location>
</feature>
<feature type="modified residue" description="Phosphohistidine" evidence="9">
    <location>
        <position position="51"/>
    </location>
</feature>
<dbReference type="InterPro" id="IPR005467">
    <property type="entry name" value="His_kinase_dom"/>
</dbReference>
<dbReference type="SMART" id="SM00073">
    <property type="entry name" value="HPT"/>
    <property type="match status" value="2"/>
</dbReference>
<evidence type="ECO:0000256" key="6">
    <source>
        <dbReference type="ARBA" id="ARBA00022777"/>
    </source>
</evidence>
<evidence type="ECO:0000256" key="3">
    <source>
        <dbReference type="ARBA" id="ARBA00021495"/>
    </source>
</evidence>
<evidence type="ECO:0000256" key="1">
    <source>
        <dbReference type="ARBA" id="ARBA00000085"/>
    </source>
</evidence>
<dbReference type="PRINTS" id="PR00344">
    <property type="entry name" value="BCTRLSENSOR"/>
</dbReference>
<dbReference type="PANTHER" id="PTHR43395:SF1">
    <property type="entry name" value="CHEMOTAXIS PROTEIN CHEA"/>
    <property type="match status" value="1"/>
</dbReference>
<dbReference type="SMART" id="SM00260">
    <property type="entry name" value="CheW"/>
    <property type="match status" value="1"/>
</dbReference>
<dbReference type="InterPro" id="IPR036890">
    <property type="entry name" value="HATPase_C_sf"/>
</dbReference>
<dbReference type="EC" id="2.7.13.3" evidence="2"/>
<dbReference type="Pfam" id="PF01627">
    <property type="entry name" value="Hpt"/>
    <property type="match status" value="2"/>
</dbReference>
<dbReference type="SUPFAM" id="SSF50341">
    <property type="entry name" value="CheW-like"/>
    <property type="match status" value="1"/>
</dbReference>
<dbReference type="Pfam" id="PF00072">
    <property type="entry name" value="Response_reg"/>
    <property type="match status" value="1"/>
</dbReference>
<dbReference type="EMBL" id="AP014633">
    <property type="protein sequence ID" value="BAP56225.1"/>
    <property type="molecule type" value="Genomic_DNA"/>
</dbReference>
<organism evidence="15 16">
    <name type="scientific">Thioploca ingrica</name>
    <dbReference type="NCBI Taxonomy" id="40754"/>
    <lineage>
        <taxon>Bacteria</taxon>
        <taxon>Pseudomonadati</taxon>
        <taxon>Pseudomonadota</taxon>
        <taxon>Gammaproteobacteria</taxon>
        <taxon>Thiotrichales</taxon>
        <taxon>Thiotrichaceae</taxon>
        <taxon>Thioploca</taxon>
    </lineage>
</organism>
<dbReference type="InterPro" id="IPR008207">
    <property type="entry name" value="Sig_transdc_His_kin_Hpt_dom"/>
</dbReference>
<comment type="catalytic activity">
    <reaction evidence="1">
        <text>ATP + protein L-histidine = ADP + protein N-phospho-L-histidine.</text>
        <dbReference type="EC" id="2.7.13.3"/>
    </reaction>
</comment>
<feature type="domain" description="HPt" evidence="14">
    <location>
        <begin position="163"/>
        <end position="267"/>
    </location>
</feature>
<evidence type="ECO:0000256" key="4">
    <source>
        <dbReference type="ARBA" id="ARBA00022553"/>
    </source>
</evidence>
<dbReference type="Gene3D" id="3.30.565.10">
    <property type="entry name" value="Histidine kinase-like ATPase, C-terminal domain"/>
    <property type="match status" value="1"/>
</dbReference>
<evidence type="ECO:0000256" key="9">
    <source>
        <dbReference type="PROSITE-ProRule" id="PRU00110"/>
    </source>
</evidence>
<evidence type="ECO:0000256" key="2">
    <source>
        <dbReference type="ARBA" id="ARBA00012438"/>
    </source>
</evidence>
<accession>A0A090AM19</accession>
<dbReference type="Gene3D" id="2.30.30.40">
    <property type="entry name" value="SH3 Domains"/>
    <property type="match status" value="1"/>
</dbReference>
<dbReference type="PROSITE" id="PS50109">
    <property type="entry name" value="HIS_KIN"/>
    <property type="match status" value="1"/>
</dbReference>
<feature type="domain" description="Response regulatory" evidence="12">
    <location>
        <begin position="809"/>
        <end position="925"/>
    </location>
</feature>
<dbReference type="SMART" id="SM00387">
    <property type="entry name" value="HATPase_c"/>
    <property type="match status" value="1"/>
</dbReference>
<dbReference type="InterPro" id="IPR036061">
    <property type="entry name" value="CheW-like_dom_sf"/>
</dbReference>
<dbReference type="Gene3D" id="3.40.50.2300">
    <property type="match status" value="1"/>
</dbReference>
<dbReference type="InterPro" id="IPR004358">
    <property type="entry name" value="Sig_transdc_His_kin-like_C"/>
</dbReference>
<protein>
    <recommendedName>
        <fullName evidence="3">Chemotaxis protein CheA</fullName>
        <ecNumber evidence="2">2.7.13.3</ecNumber>
    </recommendedName>
</protein>
<dbReference type="SUPFAM" id="SSF47226">
    <property type="entry name" value="Histidine-containing phosphotransfer domain, HPT domain"/>
    <property type="match status" value="2"/>
</dbReference>
<reference evidence="15 16" key="1">
    <citation type="journal article" date="2014" name="ISME J.">
        <title>Ecophysiology of Thioploca ingrica as revealed by the complete genome sequence supplemented with proteomic evidence.</title>
        <authorList>
            <person name="Kojima H."/>
            <person name="Ogura Y."/>
            <person name="Yamamoto N."/>
            <person name="Togashi T."/>
            <person name="Mori H."/>
            <person name="Watanabe T."/>
            <person name="Nemoto F."/>
            <person name="Kurokawa K."/>
            <person name="Hayashi T."/>
            <person name="Fukui M."/>
        </authorList>
    </citation>
    <scope>NUCLEOTIDE SEQUENCE [LARGE SCALE GENOMIC DNA]</scope>
</reference>
<evidence type="ECO:0000313" key="15">
    <source>
        <dbReference type="EMBL" id="BAP56225.1"/>
    </source>
</evidence>
<evidence type="ECO:0000256" key="10">
    <source>
        <dbReference type="PROSITE-ProRule" id="PRU00169"/>
    </source>
</evidence>
<dbReference type="Pfam" id="PF01584">
    <property type="entry name" value="CheW"/>
    <property type="match status" value="1"/>
</dbReference>
<sequence length="929" mass="103332">MTAAVPPELALLALFRSEVAHHTVVLEEGLAGLKQNPNAVKPLERMKQEVHAIWGGARIVELESIVHLAQAMKESLLALQIHKITLSSAQLDCLTQIIILFHQLAETAVEEIVTWVKGHQAEIERLIVTISGLVAETLTRTELVEQPQNSVALSTQVTDSDNRIITDPALLGLFLSEVEAHTVILNEGLLALEINPSATEQLAALMRSAHSIKGAARVVGLEMVIKLAHLMEDCFVAAQQGKLTFVSEHIDILLHSVDRLTTMAQVVKSGTYQDLTQLSQENESLTVALNSILTGSLSPIPLPVTQSISELMIPKMPPPSLTPAVESISQSAVLVNGNTEFNSPAVRRKALANTDRTVKVTATKIERLMGLAGEIVVSTRWLSPFSESLLALKKSHIELARILEKLQETSEHEQTFFKWVKKAQAKTKECKLFLAEKLNQLDIFTSHTTTHSDHLYHEMIGVRMRPFADSIQGYPRMVRDLARELGKKVHFEMIGKTTEVDQDIQEKLEAPLNHLLRNALDHGIEFPEERLAIGKAETGYLRLEIGHRSGMLMITVADDGRGLDLARLRQKIAQKKLASVEMIKQLTETELINFLFLPGFSTMEQVTEISGRGVGLDVVHNMVHEVGGVVRAVSTPGKGMSFQLELPITLSVVRTFLVTIAGEPFAFPLARIERCLKLPKANIERVEDRQYFRFGNTNIALIDIHDVLDKIQPTYQQNELAVVVISDRLNAYGLVVDKFLGECDLVVRPLDPRLGKVANMSAAAIMLDGSPVLIFDIDDLVRSIDNLLIGKRLRKLDELSEPSPSRRKRVLVVDDSITVREMERKILENQGYEVEVAVDGIEGWNAIRIEHFDLLVSDVDMPRMNGIDLISRIRQHEELKSLPIIIISYKDSKEHRLQGLEAGANYYLTKSSFEDNSFIEAIVDLIGEA</sequence>
<dbReference type="InterPro" id="IPR051315">
    <property type="entry name" value="Bact_Chemotaxis_CheA"/>
</dbReference>
<feature type="modified residue" description="Phosphohistidine" evidence="9">
    <location>
        <position position="210"/>
    </location>
</feature>
<feature type="domain" description="HPt" evidence="14">
    <location>
        <begin position="4"/>
        <end position="115"/>
    </location>
</feature>
<dbReference type="InterPro" id="IPR003594">
    <property type="entry name" value="HATPase_dom"/>
</dbReference>
<dbReference type="InterPro" id="IPR002545">
    <property type="entry name" value="CheW-lke_dom"/>
</dbReference>
<name>A0A090AM19_9GAMM</name>
<keyword evidence="5" id="KW-0808">Transferase</keyword>
<dbReference type="Gene3D" id="1.20.120.160">
    <property type="entry name" value="HPT domain"/>
    <property type="match status" value="2"/>
</dbReference>
<proteinExistence type="predicted"/>
<dbReference type="SUPFAM" id="SSF52172">
    <property type="entry name" value="CheY-like"/>
    <property type="match status" value="1"/>
</dbReference>
<dbReference type="PROSITE" id="PS50110">
    <property type="entry name" value="RESPONSE_REGULATORY"/>
    <property type="match status" value="1"/>
</dbReference>
<dbReference type="AlphaFoldDB" id="A0A090AM19"/>
<dbReference type="GO" id="GO:0000155">
    <property type="term" value="F:phosphorelay sensor kinase activity"/>
    <property type="evidence" value="ECO:0007669"/>
    <property type="project" value="InterPro"/>
</dbReference>
<dbReference type="STRING" id="40754.THII_1928"/>
<dbReference type="PANTHER" id="PTHR43395">
    <property type="entry name" value="SENSOR HISTIDINE KINASE CHEA"/>
    <property type="match status" value="1"/>
</dbReference>
<keyword evidence="4 10" id="KW-0597">Phosphoprotein</keyword>
<dbReference type="Pfam" id="PF02518">
    <property type="entry name" value="HATPase_c"/>
    <property type="match status" value="1"/>
</dbReference>
<evidence type="ECO:0000256" key="7">
    <source>
        <dbReference type="ARBA" id="ARBA00023012"/>
    </source>
</evidence>
<dbReference type="InterPro" id="IPR036641">
    <property type="entry name" value="HPT_dom_sf"/>
</dbReference>
<evidence type="ECO:0000259" key="14">
    <source>
        <dbReference type="PROSITE" id="PS50894"/>
    </source>
</evidence>
<feature type="domain" description="CheW-like" evidence="13">
    <location>
        <begin position="652"/>
        <end position="786"/>
    </location>
</feature>